<keyword evidence="7" id="KW-1185">Reference proteome</keyword>
<dbReference type="EMBL" id="BAAAPF010000036">
    <property type="protein sequence ID" value="GAA2117318.1"/>
    <property type="molecule type" value="Genomic_DNA"/>
</dbReference>
<dbReference type="Proteomes" id="UP001500443">
    <property type="component" value="Unassembled WGS sequence"/>
</dbReference>
<keyword evidence="4 5" id="KW-0472">Membrane</keyword>
<dbReference type="InterPro" id="IPR002657">
    <property type="entry name" value="BilAc:Na_symport/Acr3"/>
</dbReference>
<keyword evidence="2 5" id="KW-0812">Transmembrane</keyword>
<dbReference type="PANTHER" id="PTHR10361">
    <property type="entry name" value="SODIUM-BILE ACID COTRANSPORTER"/>
    <property type="match status" value="1"/>
</dbReference>
<evidence type="ECO:0000256" key="5">
    <source>
        <dbReference type="SAM" id="Phobius"/>
    </source>
</evidence>
<dbReference type="Pfam" id="PF01758">
    <property type="entry name" value="SBF"/>
    <property type="match status" value="1"/>
</dbReference>
<accession>A0ABP5JID2</accession>
<feature type="transmembrane region" description="Helical" evidence="5">
    <location>
        <begin position="160"/>
        <end position="179"/>
    </location>
</feature>
<feature type="transmembrane region" description="Helical" evidence="5">
    <location>
        <begin position="86"/>
        <end position="108"/>
    </location>
</feature>
<dbReference type="InterPro" id="IPR038770">
    <property type="entry name" value="Na+/solute_symporter_sf"/>
</dbReference>
<dbReference type="PANTHER" id="PTHR10361:SF24">
    <property type="entry name" value="P3 PROTEIN"/>
    <property type="match status" value="1"/>
</dbReference>
<evidence type="ECO:0000256" key="2">
    <source>
        <dbReference type="ARBA" id="ARBA00022692"/>
    </source>
</evidence>
<comment type="caution">
    <text evidence="6">The sequence shown here is derived from an EMBL/GenBank/DDBJ whole genome shotgun (WGS) entry which is preliminary data.</text>
</comment>
<feature type="transmembrane region" description="Helical" evidence="5">
    <location>
        <begin position="251"/>
        <end position="272"/>
    </location>
</feature>
<organism evidence="6 7">
    <name type="scientific">Streptomyces synnematoformans</name>
    <dbReference type="NCBI Taxonomy" id="415721"/>
    <lineage>
        <taxon>Bacteria</taxon>
        <taxon>Bacillati</taxon>
        <taxon>Actinomycetota</taxon>
        <taxon>Actinomycetes</taxon>
        <taxon>Kitasatosporales</taxon>
        <taxon>Streptomycetaceae</taxon>
        <taxon>Streptomyces</taxon>
    </lineage>
</organism>
<feature type="transmembrane region" description="Helical" evidence="5">
    <location>
        <begin position="31"/>
        <end position="53"/>
    </location>
</feature>
<feature type="transmembrane region" description="Helical" evidence="5">
    <location>
        <begin position="191"/>
        <end position="209"/>
    </location>
</feature>
<feature type="transmembrane region" description="Helical" evidence="5">
    <location>
        <begin position="221"/>
        <end position="245"/>
    </location>
</feature>
<dbReference type="Gene3D" id="1.20.1530.20">
    <property type="match status" value="1"/>
</dbReference>
<evidence type="ECO:0000256" key="3">
    <source>
        <dbReference type="ARBA" id="ARBA00022989"/>
    </source>
</evidence>
<evidence type="ECO:0000256" key="1">
    <source>
        <dbReference type="ARBA" id="ARBA00004141"/>
    </source>
</evidence>
<reference evidence="7" key="1">
    <citation type="journal article" date="2019" name="Int. J. Syst. Evol. Microbiol.">
        <title>The Global Catalogue of Microorganisms (GCM) 10K type strain sequencing project: providing services to taxonomists for standard genome sequencing and annotation.</title>
        <authorList>
            <consortium name="The Broad Institute Genomics Platform"/>
            <consortium name="The Broad Institute Genome Sequencing Center for Infectious Disease"/>
            <person name="Wu L."/>
            <person name="Ma J."/>
        </authorList>
    </citation>
    <scope>NUCLEOTIDE SEQUENCE [LARGE SCALE GENOMIC DNA]</scope>
    <source>
        <strain evidence="7">JCM 15481</strain>
    </source>
</reference>
<feature type="transmembrane region" description="Helical" evidence="5">
    <location>
        <begin position="6"/>
        <end position="24"/>
    </location>
</feature>
<sequence length="298" mass="31553">MPVVLAVIMYGLGLGLALADFRRVRHHPRAVAAALVCQVLLLPAACFGLVLAFDLAPAYAVGMMLLAASPGGAIANYYSRLFGGDVALNITLTAVNSGLSLFSLPLIVNFSLEYFDVGRDSLGLNYDKILQVFAIVLIPVGLGMLTRARAPRVRERIDRPVRVASLFGLFLVIVGVAWVERDRITDSFVDLAPITFLFTLVSLAVGYGATRLVRAAHPQAVACCFEIGMHNVGLAMTIAISPTLLDSTEMAMPGAVYAVVSYVAATLAGYALRAINPEGAARRPAPVRPASGDPTVRG</sequence>
<evidence type="ECO:0000313" key="6">
    <source>
        <dbReference type="EMBL" id="GAA2117318.1"/>
    </source>
</evidence>
<dbReference type="InterPro" id="IPR004710">
    <property type="entry name" value="Bilac:Na_transpt"/>
</dbReference>
<evidence type="ECO:0000313" key="7">
    <source>
        <dbReference type="Proteomes" id="UP001500443"/>
    </source>
</evidence>
<gene>
    <name evidence="6" type="ORF">GCM10009802_18310</name>
</gene>
<feature type="transmembrane region" description="Helical" evidence="5">
    <location>
        <begin position="59"/>
        <end position="79"/>
    </location>
</feature>
<protein>
    <submittedName>
        <fullName evidence="6">Bile acid:sodium symporter family protein</fullName>
    </submittedName>
</protein>
<name>A0ABP5JID2_9ACTN</name>
<comment type="subcellular location">
    <subcellularLocation>
        <location evidence="1">Membrane</location>
        <topology evidence="1">Multi-pass membrane protein</topology>
    </subcellularLocation>
</comment>
<proteinExistence type="predicted"/>
<keyword evidence="3 5" id="KW-1133">Transmembrane helix</keyword>
<feature type="transmembrane region" description="Helical" evidence="5">
    <location>
        <begin position="128"/>
        <end position="148"/>
    </location>
</feature>
<evidence type="ECO:0000256" key="4">
    <source>
        <dbReference type="ARBA" id="ARBA00023136"/>
    </source>
</evidence>